<dbReference type="SUPFAM" id="SSF53254">
    <property type="entry name" value="Phosphoglycerate mutase-like"/>
    <property type="match status" value="1"/>
</dbReference>
<dbReference type="InterPro" id="IPR050645">
    <property type="entry name" value="Histidine_acid_phosphatase"/>
</dbReference>
<dbReference type="Gene3D" id="3.40.50.1240">
    <property type="entry name" value="Phosphoglycerate mutase-like"/>
    <property type="match status" value="1"/>
</dbReference>
<dbReference type="GO" id="GO:0016791">
    <property type="term" value="F:phosphatase activity"/>
    <property type="evidence" value="ECO:0007669"/>
    <property type="project" value="TreeGrafter"/>
</dbReference>
<dbReference type="OrthoDB" id="10262962at2759"/>
<name>A0A167ZUK6_9EURO</name>
<accession>A0A167ZUK6</accession>
<evidence type="ECO:0000313" key="2">
    <source>
        <dbReference type="Proteomes" id="UP000242877"/>
    </source>
</evidence>
<reference evidence="1 2" key="1">
    <citation type="journal article" date="2016" name="Genome Biol. Evol.">
        <title>Divergent and convergent evolution of fungal pathogenicity.</title>
        <authorList>
            <person name="Shang Y."/>
            <person name="Xiao G."/>
            <person name="Zheng P."/>
            <person name="Cen K."/>
            <person name="Zhan S."/>
            <person name="Wang C."/>
        </authorList>
    </citation>
    <scope>NUCLEOTIDE SEQUENCE [LARGE SCALE GENOMIC DNA]</scope>
    <source>
        <strain evidence="1 2">ARSEF 7405</strain>
    </source>
</reference>
<dbReference type="PANTHER" id="PTHR11567:SF195">
    <property type="entry name" value="ACID PHOSPHATASE, PUTATIVE (AFU_ORTHOLOGUE AFUA_3G14570)-RELATED"/>
    <property type="match status" value="1"/>
</dbReference>
<dbReference type="PANTHER" id="PTHR11567">
    <property type="entry name" value="ACID PHOSPHATASE-RELATED"/>
    <property type="match status" value="1"/>
</dbReference>
<gene>
    <name evidence="1" type="ORF">AAP_02577</name>
</gene>
<dbReference type="InterPro" id="IPR029033">
    <property type="entry name" value="His_PPase_superfam"/>
</dbReference>
<keyword evidence="2" id="KW-1185">Reference proteome</keyword>
<dbReference type="EMBL" id="AZGZ01000009">
    <property type="protein sequence ID" value="KZZ93111.1"/>
    <property type="molecule type" value="Genomic_DNA"/>
</dbReference>
<comment type="caution">
    <text evidence="1">The sequence shown here is derived from an EMBL/GenBank/DDBJ whole genome shotgun (WGS) entry which is preliminary data.</text>
</comment>
<dbReference type="VEuPathDB" id="FungiDB:AAP_02577"/>
<sequence>MSFRVTTNVITSQVAGMVIGGMFGDRKDIPLLVQPKGIDSLEPLYECASYDKIWADMQSNSQNTTWAQHISLSKDFIHTLDSISGVPSSDPDWHVSFDHYFDNLSSRLCHSKPLPCKIGDPGKCITRTQADQVFRLGEFEYSYLYRDDPRSLRAAVAHYGVWVAELASHIRAQMAGKDGKMVYRHNVAHDGSISPLLAILQVEEMVWPGMGSEVVFEVFRKAKKGREYGHPRCFGPWCRGDQGEGQGQSQGDGEFFIRVLWGGKIMKSSNPDLGELNMLPAERLLEYFDALVGENASKVPSLCQR</sequence>
<organism evidence="1 2">
    <name type="scientific">Ascosphaera apis ARSEF 7405</name>
    <dbReference type="NCBI Taxonomy" id="392613"/>
    <lineage>
        <taxon>Eukaryota</taxon>
        <taxon>Fungi</taxon>
        <taxon>Dikarya</taxon>
        <taxon>Ascomycota</taxon>
        <taxon>Pezizomycotina</taxon>
        <taxon>Eurotiomycetes</taxon>
        <taxon>Eurotiomycetidae</taxon>
        <taxon>Onygenales</taxon>
        <taxon>Ascosphaeraceae</taxon>
        <taxon>Ascosphaera</taxon>
    </lineage>
</organism>
<dbReference type="Proteomes" id="UP000242877">
    <property type="component" value="Unassembled WGS sequence"/>
</dbReference>
<evidence type="ECO:0000313" key="1">
    <source>
        <dbReference type="EMBL" id="KZZ93111.1"/>
    </source>
</evidence>
<dbReference type="AlphaFoldDB" id="A0A167ZUK6"/>
<proteinExistence type="predicted"/>
<protein>
    <submittedName>
        <fullName evidence="1">Histidine phosphatase superfamily, clade-2</fullName>
    </submittedName>
</protein>